<dbReference type="eggNOG" id="COG1040">
    <property type="taxonomic scope" value="Bacteria"/>
</dbReference>
<dbReference type="InterPro" id="IPR029057">
    <property type="entry name" value="PRTase-like"/>
</dbReference>
<comment type="caution">
    <text evidence="2">The sequence shown here is derived from an EMBL/GenBank/DDBJ whole genome shotgun (WGS) entry which is preliminary data.</text>
</comment>
<dbReference type="PANTHER" id="PTHR47505">
    <property type="entry name" value="DNA UTILIZATION PROTEIN YHGH"/>
    <property type="match status" value="1"/>
</dbReference>
<comment type="similarity">
    <text evidence="1">Belongs to the ComF/GntX family.</text>
</comment>
<dbReference type="CDD" id="cd06223">
    <property type="entry name" value="PRTases_typeI"/>
    <property type="match status" value="1"/>
</dbReference>
<dbReference type="InterPro" id="IPR051910">
    <property type="entry name" value="ComF/GntX_DNA_util-trans"/>
</dbReference>
<evidence type="ECO:0000256" key="1">
    <source>
        <dbReference type="ARBA" id="ARBA00008007"/>
    </source>
</evidence>
<dbReference type="EMBL" id="AGEI01000024">
    <property type="protein sequence ID" value="EHR33345.1"/>
    <property type="molecule type" value="Genomic_DNA"/>
</dbReference>
<dbReference type="InterPro" id="IPR000836">
    <property type="entry name" value="PRTase_dom"/>
</dbReference>
<gene>
    <name evidence="2" type="ORF">HMPREF9709_01389</name>
</gene>
<dbReference type="GeneID" id="96999352"/>
<dbReference type="PANTHER" id="PTHR47505:SF1">
    <property type="entry name" value="DNA UTILIZATION PROTEIN YHGH"/>
    <property type="match status" value="1"/>
</dbReference>
<reference evidence="2 3" key="1">
    <citation type="submission" date="2012-01" db="EMBL/GenBank/DDBJ databases">
        <title>The Genome Sequence of Helcococcus kunzii ATCC 51366.</title>
        <authorList>
            <consortium name="The Broad Institute Genome Sequencing Platform"/>
            <person name="Earl A."/>
            <person name="Ward D."/>
            <person name="Feldgarden M."/>
            <person name="Gevers D."/>
            <person name="Huys G."/>
            <person name="Young S.K."/>
            <person name="Zeng Q."/>
            <person name="Gargeya S."/>
            <person name="Fitzgerald M."/>
            <person name="Haas B."/>
            <person name="Abouelleil A."/>
            <person name="Alvarado L."/>
            <person name="Arachchi H.M."/>
            <person name="Berlin A."/>
            <person name="Chapman S.B."/>
            <person name="Gearin G."/>
            <person name="Goldberg J."/>
            <person name="Griggs A."/>
            <person name="Gujja S."/>
            <person name="Hansen M."/>
            <person name="Heiman D."/>
            <person name="Howarth C."/>
            <person name="Larimer J."/>
            <person name="Lui A."/>
            <person name="MacDonald P.J.P."/>
            <person name="McCowen C."/>
            <person name="Montmayeur A."/>
            <person name="Murphy C."/>
            <person name="Neiman D."/>
            <person name="Pearson M."/>
            <person name="Priest M."/>
            <person name="Roberts A."/>
            <person name="Saif S."/>
            <person name="Shea T."/>
            <person name="Sisk P."/>
            <person name="Stolte C."/>
            <person name="Sykes S."/>
            <person name="Wortman J."/>
            <person name="Nusbaum C."/>
            <person name="Birren B."/>
        </authorList>
    </citation>
    <scope>NUCLEOTIDE SEQUENCE [LARGE SCALE GENOMIC DNA]</scope>
    <source>
        <strain evidence="2 3">ATCC 51366</strain>
    </source>
</reference>
<dbReference type="RefSeq" id="WP_005398904.1">
    <property type="nucleotide sequence ID" value="NZ_JH601088.1"/>
</dbReference>
<keyword evidence="3" id="KW-1185">Reference proteome</keyword>
<evidence type="ECO:0000313" key="3">
    <source>
        <dbReference type="Proteomes" id="UP000004191"/>
    </source>
</evidence>
<dbReference type="SUPFAM" id="SSF53271">
    <property type="entry name" value="PRTase-like"/>
    <property type="match status" value="1"/>
</dbReference>
<name>H3NPW7_9FIRM</name>
<protein>
    <submittedName>
        <fullName evidence="2">ComF family protein</fullName>
    </submittedName>
</protein>
<organism evidence="2 3">
    <name type="scientific">Helcococcus kunzii ATCC 51366</name>
    <dbReference type="NCBI Taxonomy" id="883114"/>
    <lineage>
        <taxon>Bacteria</taxon>
        <taxon>Bacillati</taxon>
        <taxon>Bacillota</taxon>
        <taxon>Tissierellia</taxon>
        <taxon>Tissierellales</taxon>
        <taxon>Peptoniphilaceae</taxon>
        <taxon>Helcococcus</taxon>
    </lineage>
</organism>
<evidence type="ECO:0000313" key="2">
    <source>
        <dbReference type="EMBL" id="EHR33345.1"/>
    </source>
</evidence>
<accession>H3NPW7</accession>
<dbReference type="Proteomes" id="UP000004191">
    <property type="component" value="Unassembled WGS sequence"/>
</dbReference>
<dbReference type="OrthoDB" id="9779910at2"/>
<proteinExistence type="inferred from homology"/>
<dbReference type="HOGENOM" id="CLU_054549_1_1_9"/>
<dbReference type="Gene3D" id="3.40.50.2020">
    <property type="match status" value="1"/>
</dbReference>
<sequence length="207" mass="24362">MIKYLFHSNEYCHICLENKADTFICENCKSKIEYIDGLREIEDGICIYPVFYNNFIKNVIKKFKYEKDTYLVKPLAEMLYNYYCEKNLSIDYVSYIPMYSKDEYKRGYNQSKLLAEYFCELSGLELIDVLDKNKSTKHQNKLSKKERMINLENSFECVSTIDLNNKTVLFIDDIVTTGSTFSAISKEMKKHYKANLIFLAIASSKIE</sequence>
<dbReference type="AlphaFoldDB" id="H3NPW7"/>
<dbReference type="STRING" id="883114.HMPREF9709_01389"/>